<keyword evidence="3" id="KW-0597">Phosphoprotein</keyword>
<dbReference type="InterPro" id="IPR001752">
    <property type="entry name" value="Kinesin_motor_dom"/>
</dbReference>
<evidence type="ECO:0000256" key="11">
    <source>
        <dbReference type="SAM" id="Coils"/>
    </source>
</evidence>
<dbReference type="GO" id="GO:0007018">
    <property type="term" value="P:microtubule-based movement"/>
    <property type="evidence" value="ECO:0007669"/>
    <property type="project" value="InterPro"/>
</dbReference>
<evidence type="ECO:0000256" key="6">
    <source>
        <dbReference type="ARBA" id="ARBA00022840"/>
    </source>
</evidence>
<feature type="binding site" evidence="10">
    <location>
        <begin position="138"/>
        <end position="145"/>
    </location>
    <ligand>
        <name>ATP</name>
        <dbReference type="ChEBI" id="CHEBI:30616"/>
    </ligand>
</feature>
<keyword evidence="15" id="KW-1185">Reference proteome</keyword>
<dbReference type="InterPro" id="IPR036961">
    <property type="entry name" value="Kinesin_motor_dom_sf"/>
</dbReference>
<feature type="coiled-coil region" evidence="11">
    <location>
        <begin position="586"/>
        <end position="613"/>
    </location>
</feature>
<evidence type="ECO:0000256" key="8">
    <source>
        <dbReference type="ARBA" id="ARBA00023175"/>
    </source>
</evidence>
<keyword evidence="6 10" id="KW-0067">ATP-binding</keyword>
<dbReference type="GO" id="GO:0008017">
    <property type="term" value="F:microtubule binding"/>
    <property type="evidence" value="ECO:0007669"/>
    <property type="project" value="InterPro"/>
</dbReference>
<reference evidence="14" key="1">
    <citation type="submission" date="2025-08" db="UniProtKB">
        <authorList>
            <consortium name="Ensembl"/>
        </authorList>
    </citation>
    <scope>IDENTIFICATION</scope>
</reference>
<reference evidence="14" key="2">
    <citation type="submission" date="2025-09" db="UniProtKB">
        <authorList>
            <consortium name="Ensembl"/>
        </authorList>
    </citation>
    <scope>IDENTIFICATION</scope>
</reference>
<evidence type="ECO:0000313" key="14">
    <source>
        <dbReference type="Ensembl" id="ENSCVAP00000021167.1"/>
    </source>
</evidence>
<keyword evidence="4" id="KW-0493">Microtubule</keyword>
<keyword evidence="2" id="KW-0963">Cytoplasm</keyword>
<dbReference type="PANTHER" id="PTHR47970">
    <property type="entry name" value="KINESIN-LIKE PROTEIN KIF11"/>
    <property type="match status" value="1"/>
</dbReference>
<keyword evidence="5 10" id="KW-0547">Nucleotide-binding</keyword>
<dbReference type="GO" id="GO:0072686">
    <property type="term" value="C:mitotic spindle"/>
    <property type="evidence" value="ECO:0007669"/>
    <property type="project" value="TreeGrafter"/>
</dbReference>
<feature type="compositionally biased region" description="Basic and acidic residues" evidence="12">
    <location>
        <begin position="761"/>
        <end position="806"/>
    </location>
</feature>
<dbReference type="GO" id="GO:0005876">
    <property type="term" value="C:spindle microtubule"/>
    <property type="evidence" value="ECO:0007669"/>
    <property type="project" value="TreeGrafter"/>
</dbReference>
<proteinExistence type="inferred from homology"/>
<dbReference type="Gene3D" id="3.40.850.10">
    <property type="entry name" value="Kinesin motor domain"/>
    <property type="match status" value="1"/>
</dbReference>
<dbReference type="SUPFAM" id="SSF52540">
    <property type="entry name" value="P-loop containing nucleoside triphosphate hydrolases"/>
    <property type="match status" value="1"/>
</dbReference>
<keyword evidence="9" id="KW-0206">Cytoskeleton</keyword>
<dbReference type="GO" id="GO:0005634">
    <property type="term" value="C:nucleus"/>
    <property type="evidence" value="ECO:0007669"/>
    <property type="project" value="TreeGrafter"/>
</dbReference>
<dbReference type="GO" id="GO:0008574">
    <property type="term" value="F:plus-end-directed microtubule motor activity"/>
    <property type="evidence" value="ECO:0007669"/>
    <property type="project" value="TreeGrafter"/>
</dbReference>
<dbReference type="GO" id="GO:0090307">
    <property type="term" value="P:mitotic spindle assembly"/>
    <property type="evidence" value="ECO:0007669"/>
    <property type="project" value="TreeGrafter"/>
</dbReference>
<dbReference type="AlphaFoldDB" id="A0A3Q2DP37"/>
<dbReference type="SMART" id="SM00129">
    <property type="entry name" value="KISc"/>
    <property type="match status" value="1"/>
</dbReference>
<dbReference type="PRINTS" id="PR00380">
    <property type="entry name" value="KINESINHEAVY"/>
</dbReference>
<dbReference type="InterPro" id="IPR047149">
    <property type="entry name" value="KIF11-like"/>
</dbReference>
<comment type="subcellular location">
    <subcellularLocation>
        <location evidence="1">Cytoplasm</location>
        <location evidence="1">Cytoskeleton</location>
        <location evidence="1">Spindle</location>
    </subcellularLocation>
</comment>
<keyword evidence="7 11" id="KW-0175">Coiled coil</keyword>
<dbReference type="Pfam" id="PF00225">
    <property type="entry name" value="Kinesin"/>
    <property type="match status" value="1"/>
</dbReference>
<feature type="region of interest" description="Disordered" evidence="12">
    <location>
        <begin position="520"/>
        <end position="558"/>
    </location>
</feature>
<evidence type="ECO:0000256" key="9">
    <source>
        <dbReference type="ARBA" id="ARBA00023212"/>
    </source>
</evidence>
<evidence type="ECO:0000313" key="15">
    <source>
        <dbReference type="Proteomes" id="UP000265020"/>
    </source>
</evidence>
<dbReference type="GO" id="GO:0005524">
    <property type="term" value="F:ATP binding"/>
    <property type="evidence" value="ECO:0007669"/>
    <property type="project" value="UniProtKB-UniRule"/>
</dbReference>
<dbReference type="PROSITE" id="PS50067">
    <property type="entry name" value="KINESIN_MOTOR_2"/>
    <property type="match status" value="1"/>
</dbReference>
<protein>
    <submittedName>
        <fullName evidence="14">Kinesin-like protein KIF20A</fullName>
    </submittedName>
</protein>
<dbReference type="Gene3D" id="1.10.287.1490">
    <property type="match status" value="1"/>
</dbReference>
<evidence type="ECO:0000256" key="10">
    <source>
        <dbReference type="PROSITE-ProRule" id="PRU00283"/>
    </source>
</evidence>
<dbReference type="STRING" id="28743.ENSCVAP00000021167"/>
<dbReference type="Proteomes" id="UP000265020">
    <property type="component" value="Unassembled WGS sequence"/>
</dbReference>
<feature type="compositionally biased region" description="Acidic residues" evidence="12">
    <location>
        <begin position="520"/>
        <end position="535"/>
    </location>
</feature>
<evidence type="ECO:0000256" key="2">
    <source>
        <dbReference type="ARBA" id="ARBA00022490"/>
    </source>
</evidence>
<dbReference type="OMA" id="ICERATM"/>
<evidence type="ECO:0000256" key="7">
    <source>
        <dbReference type="ARBA" id="ARBA00023054"/>
    </source>
</evidence>
<evidence type="ECO:0000256" key="1">
    <source>
        <dbReference type="ARBA" id="ARBA00004186"/>
    </source>
</evidence>
<evidence type="ECO:0000256" key="5">
    <source>
        <dbReference type="ARBA" id="ARBA00022741"/>
    </source>
</evidence>
<evidence type="ECO:0000256" key="3">
    <source>
        <dbReference type="ARBA" id="ARBA00022553"/>
    </source>
</evidence>
<name>A0A3Q2DP37_CYPVA</name>
<dbReference type="GO" id="GO:0051231">
    <property type="term" value="P:spindle elongation"/>
    <property type="evidence" value="ECO:0007669"/>
    <property type="project" value="TreeGrafter"/>
</dbReference>
<comment type="similarity">
    <text evidence="10">Belongs to the TRAFAC class myosin-kinesin ATPase superfamily. Kinesin family.</text>
</comment>
<dbReference type="GeneTree" id="ENSGT00940000155989"/>
<evidence type="ECO:0000259" key="13">
    <source>
        <dbReference type="PROSITE" id="PS50067"/>
    </source>
</evidence>
<keyword evidence="8 10" id="KW-0505">Motor protein</keyword>
<dbReference type="PANTHER" id="PTHR47970:SF29">
    <property type="entry name" value="KINESIN FAMILY MEMBER 20B"/>
    <property type="match status" value="1"/>
</dbReference>
<dbReference type="Ensembl" id="ENSCVAT00000012485.1">
    <property type="protein sequence ID" value="ENSCVAP00000021167.1"/>
    <property type="gene ID" value="ENSCVAG00000003034.1"/>
</dbReference>
<dbReference type="CDD" id="cd21786">
    <property type="entry name" value="RBD_KIF20B"/>
    <property type="match status" value="1"/>
</dbReference>
<feature type="region of interest" description="Disordered" evidence="12">
    <location>
        <begin position="714"/>
        <end position="806"/>
    </location>
</feature>
<evidence type="ECO:0000256" key="12">
    <source>
        <dbReference type="SAM" id="MobiDB-lite"/>
    </source>
</evidence>
<dbReference type="InterPro" id="IPR019821">
    <property type="entry name" value="Kinesin_motor_CS"/>
</dbReference>
<sequence length="1071" mass="121064">MMESCFPGIPTRTGPVEVADLRRNLLGELDAAAAQVQSQTENLQVYLRVRPFTADESDSGESQDCVSMEGSNTVVLKAPRSCQPSRQGDRSLPQTAQRFTFTQVFGPEASQRTVFEGSVRGLVQDVLQGGNCLVFTYGVTNAGKTFTFLGPEHDSGLLPRSLAVIFNSMEGRLYGRSDLKPQRCRDFSRLTHDQEAAEISSKRNLLRQLKESDKSLTAGKSLPLEGSSISSDGSMNGVPEGDSFCLDVPSNVRFSVWVSFCEIYNENIYDLLEQVPGGQQKKTVLRLSQDVKGNSFIKDLRWIQVDSSEEAYKVMKIGRRNQSLSATRLNQMSSRSHSIFSIRILRIHDVGVTRVLGISELALCDLAGSERCSRTHNTGERLKEAGNINGSLLTLGKCISAMRLNQNAKFQHHVPFRESKLTHFLQFFFCGSGRVSMVVNINQNSSCFDETLNVLKFSALAQKVVVVNSRPVVLDDSTSHKSAMELSLIIDEADQRRNLLSHGRRSSLVAWETSLEDVLEAEDSEEWDEEEEEQSAMEGTVLEAGAVEEEGDRTVEEEVDREAALRLVLEAQIREEVSTEFMELFNKMEKDYSERLEKEREILEERAERRVEILKNLVSRTMEPPAAENHDGKEEDALEGILSSITEDLKKIRDDAQSVQHFLTEPRLSSEMEKLQSNKQLQEDVKSLEQQRISELSEICKEKDGAIRQLQEALRNATGDRPTCSCWKTTGGDSGEEQKESSKRQRDVSEEQGGGAAKKRAALEQEIRKLQEENDKKEETISELREGEQLRSRQEEELERRGEEVEELKKKNLVLEKKVKELTDVEQCLNCDSVLSSLEAEQKETARLQKENKALVNGIFQLQAEVTALQVQLKQKTDASTSLSEELDTAKSRLHSLENQLEERNSSIRSLTEEVERLRPDQEKQKSSIGVLQATIAELRQEREAAQQSSAQMEELQREKKHLEEQLAHSNGSCAELSQELQNLRAELESENRALLQRLEAVRREEEERRRQLEEEVAGLQRVTAEKEQLLEDSRQHTETLRQGNPGCCRYRFILIKPCLWRRGTEAQSGC</sequence>
<dbReference type="PROSITE" id="PS00411">
    <property type="entry name" value="KINESIN_MOTOR_1"/>
    <property type="match status" value="1"/>
</dbReference>
<feature type="domain" description="Kinesin motor" evidence="13">
    <location>
        <begin position="42"/>
        <end position="464"/>
    </location>
</feature>
<evidence type="ECO:0000256" key="4">
    <source>
        <dbReference type="ARBA" id="ARBA00022701"/>
    </source>
</evidence>
<feature type="compositionally biased region" description="Basic and acidic residues" evidence="12">
    <location>
        <begin position="736"/>
        <end position="749"/>
    </location>
</feature>
<accession>A0A3Q2DP37</accession>
<organism evidence="14 15">
    <name type="scientific">Cyprinodon variegatus</name>
    <name type="common">Sheepshead minnow</name>
    <dbReference type="NCBI Taxonomy" id="28743"/>
    <lineage>
        <taxon>Eukaryota</taxon>
        <taxon>Metazoa</taxon>
        <taxon>Chordata</taxon>
        <taxon>Craniata</taxon>
        <taxon>Vertebrata</taxon>
        <taxon>Euteleostomi</taxon>
        <taxon>Actinopterygii</taxon>
        <taxon>Neopterygii</taxon>
        <taxon>Teleostei</taxon>
        <taxon>Neoteleostei</taxon>
        <taxon>Acanthomorphata</taxon>
        <taxon>Ovalentaria</taxon>
        <taxon>Atherinomorphae</taxon>
        <taxon>Cyprinodontiformes</taxon>
        <taxon>Cyprinodontidae</taxon>
        <taxon>Cyprinodon</taxon>
    </lineage>
</organism>
<dbReference type="InterPro" id="IPR027417">
    <property type="entry name" value="P-loop_NTPase"/>
</dbReference>